<dbReference type="PANTHER" id="PTHR48228">
    <property type="entry name" value="SUCCINYL-COA--D-CITRAMALATE COA-TRANSFERASE"/>
    <property type="match status" value="1"/>
</dbReference>
<reference evidence="2 3" key="1">
    <citation type="submission" date="2017-01" db="EMBL/GenBank/DDBJ databases">
        <title>Complete genome of Tateyamaria omphalii DOK1-4 isolated from seawater in Dokdo.</title>
        <authorList>
            <person name="Kim J.H."/>
            <person name="Chi W.-J."/>
        </authorList>
    </citation>
    <scope>NUCLEOTIDE SEQUENCE [LARGE SCALE GENOMIC DNA]</scope>
    <source>
        <strain evidence="2 3">DOK1-4</strain>
    </source>
</reference>
<evidence type="ECO:0000313" key="2">
    <source>
        <dbReference type="EMBL" id="APX13630.1"/>
    </source>
</evidence>
<dbReference type="OrthoDB" id="7208981at2"/>
<organism evidence="2 3">
    <name type="scientific">Tateyamaria omphalii</name>
    <dbReference type="NCBI Taxonomy" id="299262"/>
    <lineage>
        <taxon>Bacteria</taxon>
        <taxon>Pseudomonadati</taxon>
        <taxon>Pseudomonadota</taxon>
        <taxon>Alphaproteobacteria</taxon>
        <taxon>Rhodobacterales</taxon>
        <taxon>Roseobacteraceae</taxon>
        <taxon>Tateyamaria</taxon>
    </lineage>
</organism>
<dbReference type="Gene3D" id="3.40.50.10540">
    <property type="entry name" value="Crotonobetainyl-coa:carnitine coa-transferase, domain 1"/>
    <property type="match status" value="1"/>
</dbReference>
<dbReference type="EMBL" id="CP019312">
    <property type="protein sequence ID" value="APX13630.1"/>
    <property type="molecule type" value="Genomic_DNA"/>
</dbReference>
<feature type="region of interest" description="Disordered" evidence="1">
    <location>
        <begin position="329"/>
        <end position="348"/>
    </location>
</feature>
<dbReference type="KEGG" id="tom:BWR18_01895"/>
<dbReference type="GO" id="GO:0003824">
    <property type="term" value="F:catalytic activity"/>
    <property type="evidence" value="ECO:0007669"/>
    <property type="project" value="InterPro"/>
</dbReference>
<dbReference type="Gene3D" id="3.30.1540.10">
    <property type="entry name" value="formyl-coa transferase, domain 3"/>
    <property type="match status" value="1"/>
</dbReference>
<evidence type="ECO:0000256" key="1">
    <source>
        <dbReference type="SAM" id="MobiDB-lite"/>
    </source>
</evidence>
<dbReference type="SUPFAM" id="SSF89796">
    <property type="entry name" value="CoA-transferase family III (CaiB/BaiF)"/>
    <property type="match status" value="1"/>
</dbReference>
<sequence length="372" mass="39484">MAGPLDGLKVVEMAGLGPAPLAGQLLSDMGAEVVVIDRASAPSDVHDINRRGKRSIALNLKSDVGLAVARDLICQADILIEGFRPGVMERLGLGPADLPDTLIYGRMTGWGQEGPLAQTAGHDLTYLAQTGVLSLLATADAPPKPPLNLIADYGGGSMFLIFGILSAVIARGRTGKGQVVDAAMIDGVPAMMGLLHGFMASGFWSEEPGTNWLDGGAPFYRCYRCADGRDIAVAALEPQFYAALLDGLGLDAATLSDQNDREQWPAMTKMFKELFASRSRDEWVETFAGTDACVAPVLSMAEAQRDPHLKARGTYIAPDGIVQAAPAPRFSRSAPRTPAPPTPPGADAHALLSELGYDDARIENLRRERHLT</sequence>
<evidence type="ECO:0000313" key="3">
    <source>
        <dbReference type="Proteomes" id="UP000186336"/>
    </source>
</evidence>
<dbReference type="PANTHER" id="PTHR48228:SF5">
    <property type="entry name" value="ALPHA-METHYLACYL-COA RACEMASE"/>
    <property type="match status" value="1"/>
</dbReference>
<dbReference type="InterPro" id="IPR003673">
    <property type="entry name" value="CoA-Trfase_fam_III"/>
</dbReference>
<dbReference type="Proteomes" id="UP000186336">
    <property type="component" value="Chromosome"/>
</dbReference>
<dbReference type="InterPro" id="IPR044855">
    <property type="entry name" value="CoA-Trfase_III_dom3_sf"/>
</dbReference>
<dbReference type="STRING" id="299262.BWR18_01895"/>
<dbReference type="Pfam" id="PF02515">
    <property type="entry name" value="CoA_transf_3"/>
    <property type="match status" value="1"/>
</dbReference>
<keyword evidence="3" id="KW-1185">Reference proteome</keyword>
<name>A0A1P8MZV7_9RHOB</name>
<dbReference type="RefSeq" id="WP_076630061.1">
    <property type="nucleotide sequence ID" value="NZ_CP019312.1"/>
</dbReference>
<proteinExistence type="predicted"/>
<dbReference type="AlphaFoldDB" id="A0A1P8MZV7"/>
<accession>A0A1P8MZV7</accession>
<dbReference type="InterPro" id="IPR050509">
    <property type="entry name" value="CoA-transferase_III"/>
</dbReference>
<dbReference type="InterPro" id="IPR023606">
    <property type="entry name" value="CoA-Trfase_III_dom_1_sf"/>
</dbReference>
<protein>
    <submittedName>
        <fullName evidence="2">Carnitine dehydratase</fullName>
    </submittedName>
</protein>
<gene>
    <name evidence="2" type="ORF">BWR18_01895</name>
</gene>